<evidence type="ECO:0000313" key="3">
    <source>
        <dbReference type="Proteomes" id="UP001476798"/>
    </source>
</evidence>
<reference evidence="2 3" key="1">
    <citation type="submission" date="2021-06" db="EMBL/GenBank/DDBJ databases">
        <authorList>
            <person name="Palmer J.M."/>
        </authorList>
    </citation>
    <scope>NUCLEOTIDE SEQUENCE [LARGE SCALE GENOMIC DNA]</scope>
    <source>
        <strain evidence="2 3">GA_2019</strain>
        <tissue evidence="2">Muscle</tissue>
    </source>
</reference>
<organism evidence="2 3">
    <name type="scientific">Goodea atripinnis</name>
    <dbReference type="NCBI Taxonomy" id="208336"/>
    <lineage>
        <taxon>Eukaryota</taxon>
        <taxon>Metazoa</taxon>
        <taxon>Chordata</taxon>
        <taxon>Craniata</taxon>
        <taxon>Vertebrata</taxon>
        <taxon>Euteleostomi</taxon>
        <taxon>Actinopterygii</taxon>
        <taxon>Neopterygii</taxon>
        <taxon>Teleostei</taxon>
        <taxon>Neoteleostei</taxon>
        <taxon>Acanthomorphata</taxon>
        <taxon>Ovalentaria</taxon>
        <taxon>Atherinomorphae</taxon>
        <taxon>Cyprinodontiformes</taxon>
        <taxon>Goodeidae</taxon>
        <taxon>Goodea</taxon>
    </lineage>
</organism>
<keyword evidence="3" id="KW-1185">Reference proteome</keyword>
<feature type="chain" id="PRO_5047143065" evidence="1">
    <location>
        <begin position="17"/>
        <end position="116"/>
    </location>
</feature>
<keyword evidence="1" id="KW-0732">Signal</keyword>
<comment type="caution">
    <text evidence="2">The sequence shown here is derived from an EMBL/GenBank/DDBJ whole genome shotgun (WGS) entry which is preliminary data.</text>
</comment>
<proteinExistence type="predicted"/>
<evidence type="ECO:0000256" key="1">
    <source>
        <dbReference type="SAM" id="SignalP"/>
    </source>
</evidence>
<dbReference type="Proteomes" id="UP001476798">
    <property type="component" value="Unassembled WGS sequence"/>
</dbReference>
<evidence type="ECO:0000313" key="2">
    <source>
        <dbReference type="EMBL" id="MEQ2161305.1"/>
    </source>
</evidence>
<accession>A0ABV0MQD7</accession>
<gene>
    <name evidence="2" type="ORF">GOODEAATRI_008377</name>
</gene>
<dbReference type="EMBL" id="JAHRIO010010441">
    <property type="protein sequence ID" value="MEQ2161305.1"/>
    <property type="molecule type" value="Genomic_DNA"/>
</dbReference>
<sequence length="116" mass="12742">MLYLLTPTSARLRVLALGLLLICLPCEYHRLVAEFPALTVPTFSAAIDKHGVEHFITTVGPTLLGPQFTSELWTTKADNLGVKLHLRTTPSQWPLRGVPPYCEGFLVGLTIGQQVC</sequence>
<feature type="signal peptide" evidence="1">
    <location>
        <begin position="1"/>
        <end position="16"/>
    </location>
</feature>
<protein>
    <submittedName>
        <fullName evidence="2">Uncharacterized protein</fullName>
    </submittedName>
</protein>
<name>A0ABV0MQD7_9TELE</name>